<dbReference type="InterPro" id="IPR000121">
    <property type="entry name" value="PEP_util_C"/>
</dbReference>
<dbReference type="InterPro" id="IPR008279">
    <property type="entry name" value="PEP-util_enz_mobile_dom"/>
</dbReference>
<gene>
    <name evidence="14" type="ORF">J2750_001872</name>
</gene>
<dbReference type="Pfam" id="PF02896">
    <property type="entry name" value="PEP-utilizers_C"/>
    <property type="match status" value="1"/>
</dbReference>
<dbReference type="NCBIfam" id="NF004531">
    <property type="entry name" value="PRK05878.1"/>
    <property type="match status" value="1"/>
</dbReference>
<dbReference type="SUPFAM" id="SSF52009">
    <property type="entry name" value="Phosphohistidine domain"/>
    <property type="match status" value="1"/>
</dbReference>
<evidence type="ECO:0000256" key="6">
    <source>
        <dbReference type="ARBA" id="ARBA00022741"/>
    </source>
</evidence>
<dbReference type="Gene3D" id="1.10.189.10">
    <property type="entry name" value="Pyruvate Phosphate Dikinase, domain 2"/>
    <property type="match status" value="1"/>
</dbReference>
<keyword evidence="7" id="KW-0418">Kinase</keyword>
<feature type="binding site" evidence="10">
    <location>
        <position position="754"/>
    </location>
    <ligand>
        <name>Mg(2+)</name>
        <dbReference type="ChEBI" id="CHEBI:18420"/>
    </ligand>
</feature>
<dbReference type="EMBL" id="JAVDQI010000007">
    <property type="protein sequence ID" value="MDR6223404.1"/>
    <property type="molecule type" value="Genomic_DNA"/>
</dbReference>
<keyword evidence="6" id="KW-0547">Nucleotide-binding</keyword>
<reference evidence="14 15" key="1">
    <citation type="submission" date="2023-07" db="EMBL/GenBank/DDBJ databases">
        <title>Genomic Encyclopedia of Type Strains, Phase IV (KMG-IV): sequencing the most valuable type-strain genomes for metagenomic binning, comparative biology and taxonomic classification.</title>
        <authorList>
            <person name="Goeker M."/>
        </authorList>
    </citation>
    <scope>NUCLEOTIDE SEQUENCE [LARGE SCALE GENOMIC DNA]</scope>
    <source>
        <strain evidence="14 15">DSM 17273</strain>
    </source>
</reference>
<feature type="domain" description="PEP-utilising enzyme mobile" evidence="11">
    <location>
        <begin position="424"/>
        <end position="505"/>
    </location>
</feature>
<evidence type="ECO:0000256" key="2">
    <source>
        <dbReference type="ARBA" id="ARBA00007837"/>
    </source>
</evidence>
<dbReference type="PANTHER" id="PTHR22931">
    <property type="entry name" value="PHOSPHOENOLPYRUVATE DIKINASE-RELATED"/>
    <property type="match status" value="1"/>
</dbReference>
<dbReference type="GO" id="GO:0016301">
    <property type="term" value="F:kinase activity"/>
    <property type="evidence" value="ECO:0007669"/>
    <property type="project" value="UniProtKB-KW"/>
</dbReference>
<evidence type="ECO:0000313" key="14">
    <source>
        <dbReference type="EMBL" id="MDR6223404.1"/>
    </source>
</evidence>
<proteinExistence type="inferred from homology"/>
<dbReference type="EC" id="2.7.9.1" evidence="3"/>
<dbReference type="Gene3D" id="3.30.470.20">
    <property type="entry name" value="ATP-grasp fold, B domain"/>
    <property type="match status" value="1"/>
</dbReference>
<keyword evidence="14" id="KW-0670">Pyruvate</keyword>
<evidence type="ECO:0000259" key="13">
    <source>
        <dbReference type="Pfam" id="PF02896"/>
    </source>
</evidence>
<dbReference type="InterPro" id="IPR040442">
    <property type="entry name" value="Pyrv_kinase-like_dom_sf"/>
</dbReference>
<dbReference type="InterPro" id="IPR036637">
    <property type="entry name" value="Phosphohistidine_dom_sf"/>
</dbReference>
<dbReference type="Gene3D" id="3.50.30.10">
    <property type="entry name" value="Phosphohistidine domain"/>
    <property type="match status" value="1"/>
</dbReference>
<evidence type="ECO:0000256" key="10">
    <source>
        <dbReference type="PIRSR" id="PIRSR000853-3"/>
    </source>
</evidence>
<dbReference type="PROSITE" id="PS00742">
    <property type="entry name" value="PEP_ENZYMES_2"/>
    <property type="match status" value="1"/>
</dbReference>
<keyword evidence="9 10" id="KW-0460">Magnesium</keyword>
<dbReference type="InterPro" id="IPR018274">
    <property type="entry name" value="PEP_util_AS"/>
</dbReference>
<protein>
    <recommendedName>
        <fullName evidence="3">pyruvate, phosphate dikinase</fullName>
        <ecNumber evidence="3">2.7.9.1</ecNumber>
    </recommendedName>
</protein>
<comment type="cofactor">
    <cofactor evidence="1 10">
        <name>Mg(2+)</name>
        <dbReference type="ChEBI" id="CHEBI:18420"/>
    </cofactor>
</comment>
<dbReference type="PIRSF" id="PIRSF000853">
    <property type="entry name" value="PPDK"/>
    <property type="match status" value="1"/>
</dbReference>
<comment type="similarity">
    <text evidence="2">Belongs to the PEP-utilizing enzyme family.</text>
</comment>
<dbReference type="InterPro" id="IPR002192">
    <property type="entry name" value="PPDK_AMP/ATP-bd"/>
</dbReference>
<dbReference type="Proteomes" id="UP001185015">
    <property type="component" value="Unassembled WGS sequence"/>
</dbReference>
<dbReference type="PANTHER" id="PTHR22931:SF9">
    <property type="entry name" value="PYRUVATE, PHOSPHATE DIKINASE 1, CHLOROPLASTIC"/>
    <property type="match status" value="1"/>
</dbReference>
<evidence type="ECO:0000256" key="8">
    <source>
        <dbReference type="ARBA" id="ARBA00022840"/>
    </source>
</evidence>
<dbReference type="Gene3D" id="1.20.80.30">
    <property type="match status" value="1"/>
</dbReference>
<evidence type="ECO:0000259" key="11">
    <source>
        <dbReference type="Pfam" id="PF00391"/>
    </source>
</evidence>
<feature type="binding site" evidence="10">
    <location>
        <position position="778"/>
    </location>
    <ligand>
        <name>Mg(2+)</name>
        <dbReference type="ChEBI" id="CHEBI:18420"/>
    </ligand>
</feature>
<evidence type="ECO:0000256" key="9">
    <source>
        <dbReference type="ARBA" id="ARBA00022842"/>
    </source>
</evidence>
<dbReference type="InterPro" id="IPR013815">
    <property type="entry name" value="ATP_grasp_subdomain_1"/>
</dbReference>
<dbReference type="InterPro" id="IPR023151">
    <property type="entry name" value="PEP_util_CS"/>
</dbReference>
<dbReference type="Gene3D" id="3.30.1490.20">
    <property type="entry name" value="ATP-grasp fold, A domain"/>
    <property type="match status" value="1"/>
</dbReference>
<dbReference type="GO" id="GO:0005524">
    <property type="term" value="F:ATP binding"/>
    <property type="evidence" value="ECO:0007669"/>
    <property type="project" value="UniProtKB-KW"/>
</dbReference>
<keyword evidence="8" id="KW-0067">ATP-binding</keyword>
<evidence type="ECO:0000313" key="15">
    <source>
        <dbReference type="Proteomes" id="UP001185015"/>
    </source>
</evidence>
<evidence type="ECO:0000256" key="4">
    <source>
        <dbReference type="ARBA" id="ARBA00022679"/>
    </source>
</evidence>
<dbReference type="Pfam" id="PF00391">
    <property type="entry name" value="PEP-utilizers"/>
    <property type="match status" value="1"/>
</dbReference>
<evidence type="ECO:0000256" key="1">
    <source>
        <dbReference type="ARBA" id="ARBA00001946"/>
    </source>
</evidence>
<dbReference type="InterPro" id="IPR010121">
    <property type="entry name" value="Pyruvate_phosphate_dikinase"/>
</dbReference>
<dbReference type="Pfam" id="PF01326">
    <property type="entry name" value="PPDK_N"/>
    <property type="match status" value="2"/>
</dbReference>
<feature type="domain" description="Pyruvate phosphate dikinase AMP/ATP-binding" evidence="12">
    <location>
        <begin position="307"/>
        <end position="360"/>
    </location>
</feature>
<organism evidence="14 15">
    <name type="scientific">Methanococcoides alaskense</name>
    <dbReference type="NCBI Taxonomy" id="325778"/>
    <lineage>
        <taxon>Archaea</taxon>
        <taxon>Methanobacteriati</taxon>
        <taxon>Methanobacteriota</taxon>
        <taxon>Stenosarchaea group</taxon>
        <taxon>Methanomicrobia</taxon>
        <taxon>Methanosarcinales</taxon>
        <taxon>Methanosarcinaceae</taxon>
        <taxon>Methanococcoides</taxon>
    </lineage>
</organism>
<dbReference type="Gene3D" id="3.20.20.60">
    <property type="entry name" value="Phosphoenolpyruvate-binding domains"/>
    <property type="match status" value="1"/>
</dbReference>
<evidence type="ECO:0000259" key="12">
    <source>
        <dbReference type="Pfam" id="PF01326"/>
    </source>
</evidence>
<dbReference type="GO" id="GO:0046872">
    <property type="term" value="F:metal ion binding"/>
    <property type="evidence" value="ECO:0007669"/>
    <property type="project" value="UniProtKB-KW"/>
</dbReference>
<comment type="caution">
    <text evidence="14">The sequence shown here is derived from an EMBL/GenBank/DDBJ whole genome shotgun (WGS) entry which is preliminary data.</text>
</comment>
<keyword evidence="5 10" id="KW-0479">Metal-binding</keyword>
<dbReference type="SUPFAM" id="SSF51621">
    <property type="entry name" value="Phosphoenolpyruvate/pyruvate domain"/>
    <property type="match status" value="1"/>
</dbReference>
<dbReference type="NCBIfam" id="TIGR01828">
    <property type="entry name" value="pyru_phos_dikin"/>
    <property type="match status" value="1"/>
</dbReference>
<keyword evidence="15" id="KW-1185">Reference proteome</keyword>
<feature type="domain" description="Pyruvate phosphate dikinase AMP/ATP-binding" evidence="12">
    <location>
        <begin position="60"/>
        <end position="302"/>
    </location>
</feature>
<dbReference type="AlphaFoldDB" id="A0AA90U160"/>
<evidence type="ECO:0000256" key="3">
    <source>
        <dbReference type="ARBA" id="ARBA00011994"/>
    </source>
</evidence>
<accession>A0AA90U160</accession>
<dbReference type="RefSeq" id="WP_309740674.1">
    <property type="nucleotide sequence ID" value="NZ_JAVDQI010000007.1"/>
</dbReference>
<keyword evidence="4 14" id="KW-0808">Transferase</keyword>
<name>A0AA90U160_9EURY</name>
<dbReference type="GO" id="GO:0050242">
    <property type="term" value="F:pyruvate, phosphate dikinase activity"/>
    <property type="evidence" value="ECO:0007669"/>
    <property type="project" value="UniProtKB-EC"/>
</dbReference>
<dbReference type="InterPro" id="IPR015813">
    <property type="entry name" value="Pyrv/PenolPyrv_kinase-like_dom"/>
</dbReference>
<dbReference type="PROSITE" id="PS00370">
    <property type="entry name" value="PEP_ENZYMES_PHOS_SITE"/>
    <property type="match status" value="1"/>
</dbReference>
<dbReference type="SUPFAM" id="SSF56059">
    <property type="entry name" value="Glutathione synthetase ATP-binding domain-like"/>
    <property type="match status" value="1"/>
</dbReference>
<evidence type="ECO:0000256" key="7">
    <source>
        <dbReference type="ARBA" id="ARBA00022777"/>
    </source>
</evidence>
<evidence type="ECO:0000256" key="5">
    <source>
        <dbReference type="ARBA" id="ARBA00022723"/>
    </source>
</evidence>
<feature type="domain" description="PEP-utilising enzyme C-terminal" evidence="13">
    <location>
        <begin position="522"/>
        <end position="878"/>
    </location>
</feature>
<sequence length="884" mass="97935">MADNKFVYIFGNNDTEGKNSMKDLLGGKGANLAEMSNLGIPVPVGFTITTEVCTLYLKNGQYPLGLEEHIDNAIKQLESTTKKNFGDLKNPLLLSVRSGARVSMPGMMDTVLNLGLNDDSVVGLATKTGNERFAYDSYRRFLTMFANVVLDIDHDKFESALSSKKKDKCVKQDNDLEVEDLKELVEKFKTIIKDETGKEFPQNAREQLQMAIDAVFSSWNNQRAKTYRKLNGIPREWGTAVNVQSMVYGNMGETSGTGVAFTRDPATGEKRFFGEYLINAQGEDVVAGIRTPQPIKTLKNTMPKVYDQLVDIYMKLEDHFKEMQDIEFTIEKGKLFMLQTRTGKRTAAAAIKIATEMVEEGLIDKDTALLRVEPEQIDRLLHPNIDPTSTYEVMATGLPASPGAAVGEVVFTAEHAEEMAKNGEKTILVRAETSPEDIGGMNAAEGILTVRGGMTSHAAVVARGMGKPCVAGCGEITIDIKEKIFNVGDYTIKEGDMISIDGSTGNVILGEVELILPGVTDELETILKWADEVRTLKVRTNADTPHDAEVARDFGAEGIGLCRTEHMFFGEDRIPAVREMIMAEDIESRKIALKKLLPMQREDFIGIFKAMEGFPVTIRLLDPPLHEFLPVHEEVMEKLRELESSDASQEEMERVKKIGERIEYLKEINPMLGHRGCRLGITYPEIYEMQAQAIIEAACELSKDGMKIVPEIMIPLVSHVKELEFVKKHVTTVVESVMEEMGIKLDYLLGTMIELPRAVLTADQIAKEAEFFSFGTNDLTQTTFGFSRDDAGKFLPFYLESGILEDDPFAVLDQDGVGQLVKIGIEKGRSTRPDIKIGICGEHGGEPKSIKFGHNVGLNYVSCSPFRVPIARLAAAHAVLENKQ</sequence>